<reference evidence="3" key="1">
    <citation type="submission" date="2025-08" db="UniProtKB">
        <authorList>
            <consortium name="RefSeq"/>
        </authorList>
    </citation>
    <scope>IDENTIFICATION</scope>
    <source>
        <strain evidence="3">Mau12</strain>
        <tissue evidence="3">Whole Body</tissue>
    </source>
</reference>
<feature type="region of interest" description="Disordered" evidence="1">
    <location>
        <begin position="133"/>
        <end position="160"/>
    </location>
</feature>
<evidence type="ECO:0000313" key="2">
    <source>
        <dbReference type="Proteomes" id="UP000515162"/>
    </source>
</evidence>
<feature type="compositionally biased region" description="Basic and acidic residues" evidence="1">
    <location>
        <begin position="419"/>
        <end position="437"/>
    </location>
</feature>
<feature type="compositionally biased region" description="Low complexity" evidence="1">
    <location>
        <begin position="151"/>
        <end position="160"/>
    </location>
</feature>
<sequence length="750" mass="84579">MSRHGQHYISARSVSTKDLDDPASGGDRKSNDRNIVPKTVGHGRNVQEAPGYRGKYSKHSKDDLHSGNELGGMPKDTEYISSDPDDSQSWSQESLLSSDRSKSYSQICSEILEESKERQEKAERAFRVYHINRSKLRRSHQQSLSRGPGSGSSMASEYSSKSGAGYYDYDSPSTDPSREPVLKTRESFGCLEEPLKPVADIDKWTKPKQFKVESYKTEIKERRSYRKTQEASHSYSCPLESRISKGTSVTRHRARSCVCAQESSACSLCTAHSRSRKRHSERYDAEVTDGPDYPADCRSDIPTTATSQSRSQRDYLSSCSTRHRHHPHYHRQRSVPKTYQDRGNSPINIKTRRRTHDYQEPHSAFGSEKAKAVQVGRSSASIGVQYPSQDETADWTDWTPDTTHGDRQLKSRNANCSRSSEKKRDISDEQRPITLRDTHAKDVDIPDSFGSFSMKKHLSVITEVASEHHEDPDQDMIDSELSNPVALETYDESEQYAYDYEYSYGPEISNNNEFVSDDSDPRVSSMEGYHIDQEVRDYVIDKQEMSHGGGSDASSSEVAKSKSFLSLKIYDADEALMEIPEDFEGPAIVLDDDADFLDITLTDDEEKIRAKLMAAALTTRKSTSSISPNSSSLRNRPPTEPISLSYKPNVVFTRRSEVIEDNYAPRPNDRVALLAEKFLRSFSESATNDYGWKPSEQEVTSADSISQLFNENGVTKSGGDTPLCGDRQLLSVEFNRKLQRQLKVIVESFQ</sequence>
<feature type="region of interest" description="Disordered" evidence="1">
    <location>
        <begin position="277"/>
        <end position="370"/>
    </location>
</feature>
<dbReference type="Proteomes" id="UP000515162">
    <property type="component" value="Chromosome 3R"/>
</dbReference>
<feature type="region of interest" description="Disordered" evidence="1">
    <location>
        <begin position="1"/>
        <end position="102"/>
    </location>
</feature>
<accession>A0A6P8KEF1</accession>
<feature type="compositionally biased region" description="Polar residues" evidence="1">
    <location>
        <begin position="301"/>
        <end position="320"/>
    </location>
</feature>
<proteinExistence type="predicted"/>
<protein>
    <submittedName>
        <fullName evidence="3">Uncharacterized protein LOC117145642 isoform X1</fullName>
    </submittedName>
</protein>
<dbReference type="GeneID" id="117145642"/>
<feature type="region of interest" description="Disordered" evidence="1">
    <location>
        <begin position="621"/>
        <end position="640"/>
    </location>
</feature>
<feature type="compositionally biased region" description="Low complexity" evidence="1">
    <location>
        <begin position="87"/>
        <end position="102"/>
    </location>
</feature>
<dbReference type="RefSeq" id="XP_033167253.1">
    <property type="nucleotide sequence ID" value="XM_033311362.1"/>
</dbReference>
<gene>
    <name evidence="3" type="primary">LOC117145642</name>
</gene>
<evidence type="ECO:0000256" key="1">
    <source>
        <dbReference type="SAM" id="MobiDB-lite"/>
    </source>
</evidence>
<feature type="compositionally biased region" description="Basic and acidic residues" evidence="1">
    <location>
        <begin position="15"/>
        <end position="32"/>
    </location>
</feature>
<dbReference type="AlphaFoldDB" id="A0A6P8KEF1"/>
<name>A0A6P8KEF1_DROMA</name>
<dbReference type="CTD" id="40606"/>
<evidence type="ECO:0000313" key="3">
    <source>
        <dbReference type="RefSeq" id="XP_033167253.1"/>
    </source>
</evidence>
<organism evidence="2 3">
    <name type="scientific">Drosophila mauritiana</name>
    <name type="common">Fruit fly</name>
    <dbReference type="NCBI Taxonomy" id="7226"/>
    <lineage>
        <taxon>Eukaryota</taxon>
        <taxon>Metazoa</taxon>
        <taxon>Ecdysozoa</taxon>
        <taxon>Arthropoda</taxon>
        <taxon>Hexapoda</taxon>
        <taxon>Insecta</taxon>
        <taxon>Pterygota</taxon>
        <taxon>Neoptera</taxon>
        <taxon>Endopterygota</taxon>
        <taxon>Diptera</taxon>
        <taxon>Brachycera</taxon>
        <taxon>Muscomorpha</taxon>
        <taxon>Ephydroidea</taxon>
        <taxon>Drosophilidae</taxon>
        <taxon>Drosophila</taxon>
        <taxon>Sophophora</taxon>
    </lineage>
</organism>
<keyword evidence="2" id="KW-1185">Reference proteome</keyword>
<feature type="compositionally biased region" description="Basic residues" evidence="1">
    <location>
        <begin position="321"/>
        <end position="334"/>
    </location>
</feature>
<feature type="compositionally biased region" description="Polar residues" evidence="1">
    <location>
        <begin position="335"/>
        <end position="348"/>
    </location>
</feature>
<feature type="compositionally biased region" description="Low complexity" evidence="1">
    <location>
        <begin position="621"/>
        <end position="636"/>
    </location>
</feature>
<feature type="region of interest" description="Disordered" evidence="1">
    <location>
        <begin position="387"/>
        <end position="437"/>
    </location>
</feature>